<reference evidence="1 2" key="1">
    <citation type="submission" date="2016-10" db="EMBL/GenBank/DDBJ databases">
        <authorList>
            <person name="de Groot N.N."/>
        </authorList>
    </citation>
    <scope>NUCLEOTIDE SEQUENCE [LARGE SCALE GENOMIC DNA]</scope>
    <source>
        <strain evidence="1 2">R5</strain>
    </source>
</reference>
<name>A0A1G7HKP9_9BRAD</name>
<accession>A0A1G7HKP9</accession>
<dbReference type="AlphaFoldDB" id="A0A1G7HKP9"/>
<sequence>MIADHTIISARAEKSQRVPAQRLLRRILTPSMAAILLLPSLAAWGMDRVPGKPVSDDAFEKKIALPPIPHLDSMPWMKWNAGLSAPKVDTLMPPQKPSYWFAPTPRDLVPPSVGS</sequence>
<dbReference type="Proteomes" id="UP000199245">
    <property type="component" value="Unassembled WGS sequence"/>
</dbReference>
<gene>
    <name evidence="1" type="ORF">SAMN05216337_104241</name>
</gene>
<protein>
    <submittedName>
        <fullName evidence="1">Uncharacterized protein</fullName>
    </submittedName>
</protein>
<organism evidence="1 2">
    <name type="scientific">Bradyrhizobium brasilense</name>
    <dbReference type="NCBI Taxonomy" id="1419277"/>
    <lineage>
        <taxon>Bacteria</taxon>
        <taxon>Pseudomonadati</taxon>
        <taxon>Pseudomonadota</taxon>
        <taxon>Alphaproteobacteria</taxon>
        <taxon>Hyphomicrobiales</taxon>
        <taxon>Nitrobacteraceae</taxon>
        <taxon>Bradyrhizobium</taxon>
    </lineage>
</organism>
<proteinExistence type="predicted"/>
<evidence type="ECO:0000313" key="2">
    <source>
        <dbReference type="Proteomes" id="UP000199245"/>
    </source>
</evidence>
<dbReference type="EMBL" id="FMZW01000042">
    <property type="protein sequence ID" value="SDF01052.1"/>
    <property type="molecule type" value="Genomic_DNA"/>
</dbReference>
<evidence type="ECO:0000313" key="1">
    <source>
        <dbReference type="EMBL" id="SDF01052.1"/>
    </source>
</evidence>
<dbReference type="RefSeq" id="WP_143029716.1">
    <property type="nucleotide sequence ID" value="NZ_FMZW01000042.1"/>
</dbReference>